<dbReference type="Gene3D" id="2.30.22.10">
    <property type="entry name" value="Head domain of nucleotide exchange factor GrpE"/>
    <property type="match status" value="1"/>
</dbReference>
<reference evidence="7 8" key="1">
    <citation type="journal article" date="2014" name="Genome Biol. Evol.">
        <title>Phylogenomics of "Candidatus Hepatoplasma crinochetorum," a Lineage of Mollicutes Associated with Noninsect Arthropods.</title>
        <authorList>
            <person name="Leclercq S."/>
            <person name="Dittmer J."/>
            <person name="Bouchon D."/>
            <person name="Cordaux R."/>
        </authorList>
    </citation>
    <scope>NUCLEOTIDE SEQUENCE [LARGE SCALE GENOMIC DNA]</scope>
    <source>
        <strain evidence="7 8">Av</strain>
    </source>
</reference>
<dbReference type="Gene3D" id="3.90.20.20">
    <property type="match status" value="1"/>
</dbReference>
<evidence type="ECO:0000313" key="7">
    <source>
        <dbReference type="EMBL" id="AHK22459.1"/>
    </source>
</evidence>
<dbReference type="RefSeq" id="WP_038462251.1">
    <property type="nucleotide sequence ID" value="NZ_CP006932.1"/>
</dbReference>
<dbReference type="PROSITE" id="PS01071">
    <property type="entry name" value="GRPE"/>
    <property type="match status" value="1"/>
</dbReference>
<dbReference type="Pfam" id="PF01025">
    <property type="entry name" value="GrpE"/>
    <property type="match status" value="1"/>
</dbReference>
<comment type="function">
    <text evidence="3 4">Participates actively in the response to hyperosmotic and heat shock by preventing the aggregation of stress-denatured proteins, in association with DnaK and GrpE. It is the nucleotide exchange factor for DnaK and may function as a thermosensor. Unfolded proteins bind initially to DnaJ; upon interaction with the DnaJ-bound protein, DnaK hydrolyzes its bound ATP, resulting in the formation of a stable complex. GrpE releases ADP from DnaK; ATP binding to DnaK triggers the release of the substrate protein, thus completing the reaction cycle. Several rounds of ATP-dependent interactions between DnaJ, DnaK and GrpE are required for fully efficient folding.</text>
</comment>
<evidence type="ECO:0000256" key="2">
    <source>
        <dbReference type="ARBA" id="ARBA00023186"/>
    </source>
</evidence>
<evidence type="ECO:0000256" key="3">
    <source>
        <dbReference type="HAMAP-Rule" id="MF_01151"/>
    </source>
</evidence>
<dbReference type="EMBL" id="CP006932">
    <property type="protein sequence ID" value="AHK22459.1"/>
    <property type="molecule type" value="Genomic_DNA"/>
</dbReference>
<protein>
    <recommendedName>
        <fullName evidence="3 4">Protein GrpE</fullName>
    </recommendedName>
    <alternativeName>
        <fullName evidence="3">HSP-70 cofactor</fullName>
    </alternativeName>
</protein>
<keyword evidence="3 4" id="KW-0346">Stress response</keyword>
<dbReference type="eggNOG" id="COG0576">
    <property type="taxonomic scope" value="Bacteria"/>
</dbReference>
<dbReference type="KEGG" id="hcr:X271_00353"/>
<gene>
    <name evidence="3 7" type="primary">grpE</name>
    <name evidence="7" type="ORF">X271_00353</name>
</gene>
<comment type="subunit">
    <text evidence="3">Homodimer.</text>
</comment>
<dbReference type="InterPro" id="IPR009012">
    <property type="entry name" value="GrpE_head"/>
</dbReference>
<dbReference type="AlphaFoldDB" id="W8GFB7"/>
<organism evidence="7 8">
    <name type="scientific">Candidatus Hepatoplasma crinochetorum Av</name>
    <dbReference type="NCBI Taxonomy" id="1427984"/>
    <lineage>
        <taxon>Bacteria</taxon>
        <taxon>Bacillati</taxon>
        <taxon>Mycoplasmatota</taxon>
        <taxon>Mollicutes</taxon>
        <taxon>Candidatus Hepatoplasmataceae</taxon>
        <taxon>Candidatus Hepatoplasma</taxon>
    </lineage>
</organism>
<keyword evidence="2 3" id="KW-0143">Chaperone</keyword>
<dbReference type="GO" id="GO:0042803">
    <property type="term" value="F:protein homodimerization activity"/>
    <property type="evidence" value="ECO:0007669"/>
    <property type="project" value="InterPro"/>
</dbReference>
<evidence type="ECO:0000313" key="8">
    <source>
        <dbReference type="Proteomes" id="UP000019450"/>
    </source>
</evidence>
<dbReference type="HAMAP" id="MF_01151">
    <property type="entry name" value="GrpE"/>
    <property type="match status" value="1"/>
</dbReference>
<dbReference type="GO" id="GO:0006457">
    <property type="term" value="P:protein folding"/>
    <property type="evidence" value="ECO:0007669"/>
    <property type="project" value="InterPro"/>
</dbReference>
<evidence type="ECO:0000256" key="4">
    <source>
        <dbReference type="RuleBase" id="RU000639"/>
    </source>
</evidence>
<dbReference type="PANTHER" id="PTHR21237">
    <property type="entry name" value="GRPE PROTEIN"/>
    <property type="match status" value="1"/>
</dbReference>
<comment type="subcellular location">
    <subcellularLocation>
        <location evidence="3">Cytoplasm</location>
    </subcellularLocation>
</comment>
<accession>W8GFB7</accession>
<dbReference type="GO" id="GO:0051082">
    <property type="term" value="F:unfolded protein binding"/>
    <property type="evidence" value="ECO:0007669"/>
    <property type="project" value="TreeGrafter"/>
</dbReference>
<dbReference type="GO" id="GO:0000774">
    <property type="term" value="F:adenyl-nucleotide exchange factor activity"/>
    <property type="evidence" value="ECO:0007669"/>
    <property type="project" value="InterPro"/>
</dbReference>
<name>W8GFB7_9MOLU</name>
<evidence type="ECO:0000256" key="6">
    <source>
        <dbReference type="SAM" id="MobiDB-lite"/>
    </source>
</evidence>
<dbReference type="OrthoDB" id="9812586at2"/>
<dbReference type="SUPFAM" id="SSF51064">
    <property type="entry name" value="Head domain of nucleotide exchange factor GrpE"/>
    <property type="match status" value="1"/>
</dbReference>
<evidence type="ECO:0000256" key="5">
    <source>
        <dbReference type="RuleBase" id="RU004478"/>
    </source>
</evidence>
<dbReference type="HOGENOM" id="CLU_057217_6_3_14"/>
<dbReference type="Proteomes" id="UP000019450">
    <property type="component" value="Chromosome"/>
</dbReference>
<feature type="compositionally biased region" description="Basic and acidic residues" evidence="6">
    <location>
        <begin position="11"/>
        <end position="22"/>
    </location>
</feature>
<dbReference type="GO" id="GO:0005737">
    <property type="term" value="C:cytoplasm"/>
    <property type="evidence" value="ECO:0007669"/>
    <property type="project" value="UniProtKB-SubCell"/>
</dbReference>
<proteinExistence type="inferred from homology"/>
<dbReference type="GO" id="GO:0051087">
    <property type="term" value="F:protein-folding chaperone binding"/>
    <property type="evidence" value="ECO:0007669"/>
    <property type="project" value="InterPro"/>
</dbReference>
<dbReference type="PRINTS" id="PR00773">
    <property type="entry name" value="GRPEPROTEIN"/>
</dbReference>
<dbReference type="PANTHER" id="PTHR21237:SF23">
    <property type="entry name" value="GRPE PROTEIN HOMOLOG, MITOCHONDRIAL"/>
    <property type="match status" value="1"/>
</dbReference>
<dbReference type="InterPro" id="IPR000740">
    <property type="entry name" value="GrpE"/>
</dbReference>
<comment type="similarity">
    <text evidence="1 3 5">Belongs to the GrpE family.</text>
</comment>
<feature type="region of interest" description="Disordered" evidence="6">
    <location>
        <begin position="1"/>
        <end position="34"/>
    </location>
</feature>
<dbReference type="InterPro" id="IPR013805">
    <property type="entry name" value="GrpE_CC"/>
</dbReference>
<keyword evidence="3" id="KW-0963">Cytoplasm</keyword>
<keyword evidence="8" id="KW-1185">Reference proteome</keyword>
<dbReference type="SUPFAM" id="SSF58014">
    <property type="entry name" value="Coiled-coil domain of nucleotide exchange factor GrpE"/>
    <property type="match status" value="1"/>
</dbReference>
<dbReference type="CDD" id="cd00446">
    <property type="entry name" value="GrpE"/>
    <property type="match status" value="1"/>
</dbReference>
<evidence type="ECO:0000256" key="1">
    <source>
        <dbReference type="ARBA" id="ARBA00009054"/>
    </source>
</evidence>
<dbReference type="STRING" id="1427984.X271_00353"/>
<sequence>MNQKMNDNTQEIEKTIKTEKNTPHYKNFGAKEKELKSAKSERKIKELEKSLEELQFKNLNLLAEMENLKKRLERERKEIISFSNISLLQELIPTIDMFKRALNAKNISPEIENWLKGFEMIKNNFNQILEGIGVKEIEVKKGDEYNAKYHEAIDARYSDQVAKNNILEVNQIGYLLNDRLIRPASVVVSKGIELTEEKSIEKSIDNEESKNNK</sequence>